<evidence type="ECO:0008006" key="3">
    <source>
        <dbReference type="Google" id="ProtNLM"/>
    </source>
</evidence>
<reference evidence="1 2" key="1">
    <citation type="submission" date="2012-01" db="EMBL/GenBank/DDBJ databases">
        <title>The Genome Sequence of Helcococcus kunzii ATCC 51366.</title>
        <authorList>
            <consortium name="The Broad Institute Genome Sequencing Platform"/>
            <person name="Earl A."/>
            <person name="Ward D."/>
            <person name="Feldgarden M."/>
            <person name="Gevers D."/>
            <person name="Huys G."/>
            <person name="Young S.K."/>
            <person name="Zeng Q."/>
            <person name="Gargeya S."/>
            <person name="Fitzgerald M."/>
            <person name="Haas B."/>
            <person name="Abouelleil A."/>
            <person name="Alvarado L."/>
            <person name="Arachchi H.M."/>
            <person name="Berlin A."/>
            <person name="Chapman S.B."/>
            <person name="Gearin G."/>
            <person name="Goldberg J."/>
            <person name="Griggs A."/>
            <person name="Gujja S."/>
            <person name="Hansen M."/>
            <person name="Heiman D."/>
            <person name="Howarth C."/>
            <person name="Larimer J."/>
            <person name="Lui A."/>
            <person name="MacDonald P.J.P."/>
            <person name="McCowen C."/>
            <person name="Montmayeur A."/>
            <person name="Murphy C."/>
            <person name="Neiman D."/>
            <person name="Pearson M."/>
            <person name="Priest M."/>
            <person name="Roberts A."/>
            <person name="Saif S."/>
            <person name="Shea T."/>
            <person name="Sisk P."/>
            <person name="Stolte C."/>
            <person name="Sykes S."/>
            <person name="Wortman J."/>
            <person name="Nusbaum C."/>
            <person name="Birren B."/>
        </authorList>
    </citation>
    <scope>NUCLEOTIDE SEQUENCE [LARGE SCALE GENOMIC DNA]</scope>
    <source>
        <strain evidence="1 2">ATCC 51366</strain>
    </source>
</reference>
<dbReference type="HOGENOM" id="CLU_131538_1_0_9"/>
<dbReference type="GeneID" id="96998247"/>
<organism evidence="1 2">
    <name type="scientific">Helcococcus kunzii ATCC 51366</name>
    <dbReference type="NCBI Taxonomy" id="883114"/>
    <lineage>
        <taxon>Bacteria</taxon>
        <taxon>Bacillati</taxon>
        <taxon>Bacillota</taxon>
        <taxon>Tissierellia</taxon>
        <taxon>Tissierellales</taxon>
        <taxon>Peptoniphilaceae</taxon>
        <taxon>Helcococcus</taxon>
    </lineage>
</organism>
<comment type="caution">
    <text evidence="1">The sequence shown here is derived from an EMBL/GenBank/DDBJ whole genome shotgun (WGS) entry which is preliminary data.</text>
</comment>
<evidence type="ECO:0000313" key="2">
    <source>
        <dbReference type="Proteomes" id="UP000004191"/>
    </source>
</evidence>
<dbReference type="EMBL" id="AGEI01000007">
    <property type="protein sequence ID" value="EHR35778.1"/>
    <property type="molecule type" value="Genomic_DNA"/>
</dbReference>
<sequence>MKNDIHDYNKIIDMPRPKFNTYKKMSRHDRAAQFAPFAALNGHQAAVDEKARQTEKRIILDEDQKEILNHKFTTILEKIDEKPLIKVVYFEKDTKKLGGKYLEKTNWIKKIDEINRKIIFIDRQEILIDNIYDIEIQQ</sequence>
<dbReference type="PATRIC" id="fig|883114.3.peg.220"/>
<dbReference type="AlphaFoldDB" id="H3NLL3"/>
<gene>
    <name evidence="1" type="ORF">HMPREF9709_00224</name>
</gene>
<dbReference type="eggNOG" id="ENOG5032SWG">
    <property type="taxonomic scope" value="Bacteria"/>
</dbReference>
<name>H3NLL3_9FIRM</name>
<accession>H3NLL3</accession>
<dbReference type="Proteomes" id="UP000004191">
    <property type="component" value="Unassembled WGS sequence"/>
</dbReference>
<dbReference type="OrthoDB" id="361760at2"/>
<evidence type="ECO:0000313" key="1">
    <source>
        <dbReference type="EMBL" id="EHR35778.1"/>
    </source>
</evidence>
<protein>
    <recommendedName>
        <fullName evidence="3">YolD-like protein</fullName>
    </recommendedName>
</protein>
<keyword evidence="2" id="KW-1185">Reference proteome</keyword>
<dbReference type="RefSeq" id="WP_005397126.1">
    <property type="nucleotide sequence ID" value="NZ_JH601088.1"/>
</dbReference>
<dbReference type="STRING" id="883114.HMPREF9709_00224"/>
<proteinExistence type="predicted"/>